<gene>
    <name evidence="1" type="ORF">CUESP1_1280</name>
</gene>
<dbReference type="RefSeq" id="WP_025640814.1">
    <property type="nucleotide sequence ID" value="NZ_LT669839.1"/>
</dbReference>
<dbReference type="InterPro" id="IPR003329">
    <property type="entry name" value="Cytidylyl_trans"/>
</dbReference>
<dbReference type="CDD" id="cd02518">
    <property type="entry name" value="GT2_SpsF"/>
    <property type="match status" value="1"/>
</dbReference>
<dbReference type="AlphaFoldDB" id="A0A1M4PME6"/>
<dbReference type="InterPro" id="IPR029044">
    <property type="entry name" value="Nucleotide-diphossugar_trans"/>
</dbReference>
<dbReference type="PANTHER" id="PTHR42866:SF1">
    <property type="entry name" value="SPORE COAT POLYSACCHARIDE BIOSYNTHESIS PROTEIN SPSF"/>
    <property type="match status" value="1"/>
</dbReference>
<dbReference type="PANTHER" id="PTHR42866">
    <property type="entry name" value="3-DEOXY-MANNO-OCTULOSONATE CYTIDYLYLTRANSFERASE"/>
    <property type="match status" value="1"/>
</dbReference>
<evidence type="ECO:0000313" key="1">
    <source>
        <dbReference type="EMBL" id="SHD76652.1"/>
    </source>
</evidence>
<dbReference type="EMBL" id="LT669839">
    <property type="protein sequence ID" value="SHD76652.1"/>
    <property type="molecule type" value="Genomic_DNA"/>
</dbReference>
<dbReference type="Gene3D" id="3.90.550.10">
    <property type="entry name" value="Spore Coat Polysaccharide Biosynthesis Protein SpsA, Chain A"/>
    <property type="match status" value="1"/>
</dbReference>
<dbReference type="SUPFAM" id="SSF53448">
    <property type="entry name" value="Nucleotide-diphospho-sugar transferases"/>
    <property type="match status" value="1"/>
</dbReference>
<keyword evidence="2" id="KW-1185">Reference proteome</keyword>
<sequence length="249" mass="28905">MKKVVIIQARMGSTRLPGKVMLEIKGKTVLTHVVERVKYCKNIDDIVVATSLNKNDDLIVKECVSIGVNHFRGSEQDVLSRYYHAARKNNADLVIRITADCPLIDYTIIDNMIEKFLEKDIHNNVDYMSNFDVIENTFPRGMDVEIIKANALEKTYQKAKEHYEREHVTPYIYNNPDKFNLLGYSNNVDLSKYRFTLDTREDLQLIKIIYDNLYEGNHVFGINDIIEFVNRNPQAVKINENVVQKSLEE</sequence>
<name>A0A1M4PME6_9FIRM</name>
<dbReference type="Pfam" id="PF02348">
    <property type="entry name" value="CTP_transf_3"/>
    <property type="match status" value="1"/>
</dbReference>
<dbReference type="Proteomes" id="UP000245423">
    <property type="component" value="Chromosome 1"/>
</dbReference>
<protein>
    <recommendedName>
        <fullName evidence="3">Acylneuraminate cytidylyltransferase</fullName>
    </recommendedName>
</protein>
<organism evidence="1 2">
    <name type="scientific">[Clostridium] ultunense Esp</name>
    <dbReference type="NCBI Taxonomy" id="1288971"/>
    <lineage>
        <taxon>Bacteria</taxon>
        <taxon>Bacillati</taxon>
        <taxon>Bacillota</taxon>
        <taxon>Tissierellia</taxon>
        <taxon>Tissierellales</taxon>
        <taxon>Tepidimicrobiaceae</taxon>
        <taxon>Schnuerera</taxon>
    </lineage>
</organism>
<dbReference type="OrthoDB" id="9815559at2"/>
<proteinExistence type="predicted"/>
<accession>A0A1M4PME6</accession>
<reference evidence="1 2" key="1">
    <citation type="submission" date="2016-11" db="EMBL/GenBank/DDBJ databases">
        <authorList>
            <person name="Manzoor S."/>
        </authorList>
    </citation>
    <scope>NUCLEOTIDE SEQUENCE [LARGE SCALE GENOMIC DNA]</scope>
    <source>
        <strain evidence="1">Clostridium ultunense strain Esp</strain>
    </source>
</reference>
<dbReference type="GO" id="GO:0005829">
    <property type="term" value="C:cytosol"/>
    <property type="evidence" value="ECO:0007669"/>
    <property type="project" value="TreeGrafter"/>
</dbReference>
<evidence type="ECO:0000313" key="2">
    <source>
        <dbReference type="Proteomes" id="UP000245423"/>
    </source>
</evidence>
<evidence type="ECO:0008006" key="3">
    <source>
        <dbReference type="Google" id="ProtNLM"/>
    </source>
</evidence>